<dbReference type="Pfam" id="PF00465">
    <property type="entry name" value="Fe-ADH"/>
    <property type="match status" value="1"/>
</dbReference>
<dbReference type="AlphaFoldDB" id="A0A0L1JC08"/>
<dbReference type="STRING" id="1509407.A0A0L1JC08"/>
<evidence type="ECO:0000259" key="3">
    <source>
        <dbReference type="Pfam" id="PF25137"/>
    </source>
</evidence>
<dbReference type="InterPro" id="IPR001670">
    <property type="entry name" value="ADH_Fe/GldA"/>
</dbReference>
<dbReference type="Gene3D" id="3.40.50.1970">
    <property type="match status" value="1"/>
</dbReference>
<proteinExistence type="predicted"/>
<evidence type="ECO:0000256" key="1">
    <source>
        <dbReference type="ARBA" id="ARBA00023002"/>
    </source>
</evidence>
<dbReference type="CDD" id="cd08192">
    <property type="entry name" value="MAR-like"/>
    <property type="match status" value="1"/>
</dbReference>
<dbReference type="Pfam" id="PF25137">
    <property type="entry name" value="ADH_Fe_C"/>
    <property type="match status" value="1"/>
</dbReference>
<keyword evidence="5" id="KW-1185">Reference proteome</keyword>
<dbReference type="SUPFAM" id="SSF56796">
    <property type="entry name" value="Dehydroquinate synthase-like"/>
    <property type="match status" value="1"/>
</dbReference>
<sequence>MTRNEIVQPFRCDEALPIVTWNIPYDEACDNHISRTLDCSRPFLIISRSMSSTTDAVDRISKALSSSHIAGIHRGMKPHTWYSEVLEISKEIEQSGADSVITIGGGSIIDGAKAAVFAVSNAVDTMQKMDDLFRMSHERLTRADGSSCPGVLSSELGLKPSAIPIVTVSTTLSGGEYNHVGGASNDLTKLKQLFVDPALSGPRVIVLDPVLTLGVPQQVWLSTGMRAIDHSGLKLLIPALLRTAKDPKDLDARLAAQRGACESMKGLCVYRTPLGASHGIGHQLGPFGVPHAETSCILLPAVLKYNYSANYERQAKLFAIMWEDTVVSEVLRKHSLSPGSSDLGDLLDAIICELELPRSLRGYRIGKDQLRSIAKNSLKDAMCRTNPIPITTEEQVMAILEKCF</sequence>
<dbReference type="Gene3D" id="1.20.1090.10">
    <property type="entry name" value="Dehydroquinate synthase-like - alpha domain"/>
    <property type="match status" value="1"/>
</dbReference>
<dbReference type="EMBL" id="JNOM01000034">
    <property type="protein sequence ID" value="KNG89267.1"/>
    <property type="molecule type" value="Genomic_DNA"/>
</dbReference>
<keyword evidence="1" id="KW-0560">Oxidoreductase</keyword>
<dbReference type="InterPro" id="IPR039697">
    <property type="entry name" value="Alcohol_dehydrogenase_Fe"/>
</dbReference>
<dbReference type="OrthoDB" id="339764at2759"/>
<protein>
    <recommendedName>
        <fullName evidence="6">Alcohol dehydrogenase iron-type/glycerol dehydrogenase GldA domain-containing protein</fullName>
    </recommendedName>
</protein>
<dbReference type="PANTHER" id="PTHR11496:SF107">
    <property type="entry name" value="ALCOHOL DEHYDROGENASE, PUTATIVE (AFU_ORTHOLOGUE AFUA_1G06800)-RELATED"/>
    <property type="match status" value="1"/>
</dbReference>
<organism evidence="4 5">
    <name type="scientific">Aspergillus nomiae NRRL (strain ATCC 15546 / NRRL 13137 / CBS 260.88 / M93)</name>
    <dbReference type="NCBI Taxonomy" id="1509407"/>
    <lineage>
        <taxon>Eukaryota</taxon>
        <taxon>Fungi</taxon>
        <taxon>Dikarya</taxon>
        <taxon>Ascomycota</taxon>
        <taxon>Pezizomycotina</taxon>
        <taxon>Eurotiomycetes</taxon>
        <taxon>Eurotiomycetidae</taxon>
        <taxon>Eurotiales</taxon>
        <taxon>Aspergillaceae</taxon>
        <taxon>Aspergillus</taxon>
        <taxon>Aspergillus subgen. Circumdati</taxon>
    </lineage>
</organism>
<evidence type="ECO:0008006" key="6">
    <source>
        <dbReference type="Google" id="ProtNLM"/>
    </source>
</evidence>
<evidence type="ECO:0000313" key="4">
    <source>
        <dbReference type="EMBL" id="KNG89267.1"/>
    </source>
</evidence>
<comment type="caution">
    <text evidence="4">The sequence shown here is derived from an EMBL/GenBank/DDBJ whole genome shotgun (WGS) entry which is preliminary data.</text>
</comment>
<dbReference type="PANTHER" id="PTHR11496">
    <property type="entry name" value="ALCOHOL DEHYDROGENASE"/>
    <property type="match status" value="1"/>
</dbReference>
<accession>A0A0L1JC08</accession>
<evidence type="ECO:0000259" key="2">
    <source>
        <dbReference type="Pfam" id="PF00465"/>
    </source>
</evidence>
<dbReference type="RefSeq" id="XP_015410190.1">
    <property type="nucleotide sequence ID" value="XM_015546873.1"/>
</dbReference>
<dbReference type="GeneID" id="26803420"/>
<feature type="domain" description="Fe-containing alcohol dehydrogenase-like C-terminal" evidence="3">
    <location>
        <begin position="231"/>
        <end position="403"/>
    </location>
</feature>
<dbReference type="GO" id="GO:0046872">
    <property type="term" value="F:metal ion binding"/>
    <property type="evidence" value="ECO:0007669"/>
    <property type="project" value="InterPro"/>
</dbReference>
<dbReference type="GO" id="GO:0004022">
    <property type="term" value="F:alcohol dehydrogenase (NAD+) activity"/>
    <property type="evidence" value="ECO:0007669"/>
    <property type="project" value="TreeGrafter"/>
</dbReference>
<reference evidence="4 5" key="1">
    <citation type="submission" date="2014-06" db="EMBL/GenBank/DDBJ databases">
        <title>The Genome of the Aflatoxigenic Filamentous Fungus Aspergillus nomius.</title>
        <authorList>
            <person name="Moore M.G."/>
            <person name="Shannon B.M."/>
            <person name="Brian M.M."/>
        </authorList>
    </citation>
    <scope>NUCLEOTIDE SEQUENCE [LARGE SCALE GENOMIC DNA]</scope>
    <source>
        <strain evidence="4 5">NRRL 13137</strain>
    </source>
</reference>
<feature type="domain" description="Alcohol dehydrogenase iron-type/glycerol dehydrogenase GldA" evidence="2">
    <location>
        <begin position="37"/>
        <end position="209"/>
    </location>
</feature>
<name>A0A0L1JC08_ASPN3</name>
<dbReference type="Proteomes" id="UP000037505">
    <property type="component" value="Unassembled WGS sequence"/>
</dbReference>
<dbReference type="InterPro" id="IPR056798">
    <property type="entry name" value="ADH_Fe_C"/>
</dbReference>
<dbReference type="GO" id="GO:0005739">
    <property type="term" value="C:mitochondrion"/>
    <property type="evidence" value="ECO:0007669"/>
    <property type="project" value="TreeGrafter"/>
</dbReference>
<gene>
    <name evidence="4" type="ORF">ANOM_001616</name>
</gene>
<evidence type="ECO:0000313" key="5">
    <source>
        <dbReference type="Proteomes" id="UP000037505"/>
    </source>
</evidence>